<evidence type="ECO:0000313" key="18">
    <source>
        <dbReference type="Proteomes" id="UP000009136"/>
    </source>
</evidence>
<dbReference type="Gene3D" id="1.10.510.10">
    <property type="entry name" value="Transferase(Phosphotransferase) domain 1"/>
    <property type="match status" value="1"/>
</dbReference>
<evidence type="ECO:0000256" key="4">
    <source>
        <dbReference type="ARBA" id="ARBA00022679"/>
    </source>
</evidence>
<dbReference type="PANTHER" id="PTHR23255:SF70">
    <property type="entry name" value="ACTIVIN RECEPTOR TYPE-2B"/>
    <property type="match status" value="1"/>
</dbReference>
<keyword evidence="14" id="KW-0479">Metal-binding</keyword>
<dbReference type="PROSITE" id="PS50011">
    <property type="entry name" value="PROTEIN_KINASE_DOM"/>
    <property type="match status" value="1"/>
</dbReference>
<dbReference type="Proteomes" id="UP000009136">
    <property type="component" value="Chromosome 22"/>
</dbReference>
<gene>
    <name evidence="17 19" type="primary">ACVR2B</name>
</gene>
<keyword evidence="10" id="KW-1133">Transmembrane helix</keyword>
<name>F1MH84_BOVIN</name>
<keyword evidence="3 14" id="KW-0723">Serine/threonine-protein kinase</keyword>
<dbReference type="InterPro" id="IPR008271">
    <property type="entry name" value="Ser/Thr_kinase_AS"/>
</dbReference>
<dbReference type="PANTHER" id="PTHR23255">
    <property type="entry name" value="TRANSFORMING GROWTH FACTOR-BETA RECEPTOR TYPE I AND II"/>
    <property type="match status" value="1"/>
</dbReference>
<dbReference type="GO" id="GO:0005524">
    <property type="term" value="F:ATP binding"/>
    <property type="evidence" value="ECO:0007669"/>
    <property type="project" value="UniProtKB-UniRule"/>
</dbReference>
<dbReference type="EC" id="2.7.11.30" evidence="14"/>
<protein>
    <recommendedName>
        <fullName evidence="14">Serine/threonine-protein kinase receptor</fullName>
        <ecNumber evidence="14">2.7.11.30</ecNumber>
    </recommendedName>
</protein>
<evidence type="ECO:0000256" key="8">
    <source>
        <dbReference type="ARBA" id="ARBA00022777"/>
    </source>
</evidence>
<evidence type="ECO:0000256" key="7">
    <source>
        <dbReference type="ARBA" id="ARBA00022741"/>
    </source>
</evidence>
<comment type="similarity">
    <text evidence="2 14">Belongs to the protein kinase superfamily. TKL Ser/Thr protein kinase family. TGFB receptor subfamily.</text>
</comment>
<keyword evidence="8 14" id="KW-0418">Kinase</keyword>
<evidence type="ECO:0000256" key="9">
    <source>
        <dbReference type="ARBA" id="ARBA00022840"/>
    </source>
</evidence>
<dbReference type="SUPFAM" id="SSF57302">
    <property type="entry name" value="Snake toxin-like"/>
    <property type="match status" value="1"/>
</dbReference>
<evidence type="ECO:0000256" key="11">
    <source>
        <dbReference type="ARBA" id="ARBA00023136"/>
    </source>
</evidence>
<feature type="compositionally biased region" description="Low complexity" evidence="15">
    <location>
        <begin position="236"/>
        <end position="293"/>
    </location>
</feature>
<reference evidence="17" key="2">
    <citation type="submission" date="2025-08" db="UniProtKB">
        <authorList>
            <consortium name="Ensembl"/>
        </authorList>
    </citation>
    <scope>IDENTIFICATION</scope>
    <source>
        <strain evidence="17">Hereford</strain>
    </source>
</reference>
<dbReference type="PRINTS" id="PR00653">
    <property type="entry name" value="ACTIVIN2R"/>
</dbReference>
<dbReference type="InterPro" id="IPR045860">
    <property type="entry name" value="Snake_toxin-like_sf"/>
</dbReference>
<dbReference type="AlphaFoldDB" id="F1MH84"/>
<evidence type="ECO:0000256" key="5">
    <source>
        <dbReference type="ARBA" id="ARBA00022692"/>
    </source>
</evidence>
<dbReference type="Ensembl" id="ENSBTAT00000024095.7">
    <property type="protein sequence ID" value="ENSBTAP00000024095.6"/>
    <property type="gene ID" value="ENSBTAG00000018105.7"/>
</dbReference>
<keyword evidence="13 14" id="KW-0464">Manganese</keyword>
<keyword evidence="11" id="KW-0472">Membrane</keyword>
<dbReference type="Pfam" id="PF00069">
    <property type="entry name" value="Pkinase"/>
    <property type="match status" value="1"/>
</dbReference>
<evidence type="ECO:0000256" key="1">
    <source>
        <dbReference type="ARBA" id="ARBA00004479"/>
    </source>
</evidence>
<dbReference type="Gene3D" id="2.10.60.10">
    <property type="entry name" value="CD59"/>
    <property type="match status" value="1"/>
</dbReference>
<dbReference type="GO" id="GO:0004675">
    <property type="term" value="F:transmembrane receptor protein serine/threonine kinase activity"/>
    <property type="evidence" value="ECO:0007669"/>
    <property type="project" value="UniProtKB-EC"/>
</dbReference>
<keyword evidence="4 14" id="KW-0808">Transferase</keyword>
<evidence type="ECO:0000256" key="6">
    <source>
        <dbReference type="ARBA" id="ARBA00022729"/>
    </source>
</evidence>
<dbReference type="CDD" id="cd14140">
    <property type="entry name" value="STKc_ACVR2b"/>
    <property type="match status" value="1"/>
</dbReference>
<evidence type="ECO:0000313" key="19">
    <source>
        <dbReference type="VGNC" id="VGNC:25596"/>
    </source>
</evidence>
<keyword evidence="12 14" id="KW-0675">Receptor</keyword>
<sequence length="793" mass="84994">MLCAAVGGRRVGLCPAPVCSPAWGSGPQVTRGPPLDLLPWMQWVLCALWIGGFAEYAAANAAAGRRGEGEVWASLAPAWALPQCFHPIPSAPPLASRAAETRQSHGQEAALLVSPKWSPSFARKPPGTKGVVKTQILPPLQLAGSGLGPGIGMSSITLPPHSSTHGDSDMPAVAGRHPELRVLAEPLPVHWLPVCARPSSSPGAWGGSAAAASWAQVRGAGRPRHGSASTTTPTGSWSAPTRAAWSAARASGTSGCTATPPGATARAPSSSSRKAAGWTTSTATTGAGTPEAGSLESTRAVAGSQPSRVLRSPVMLEGLSPPWICVPLLGSPTPTVPHRISVCGEGFGWAALGVCSSAELWMGNCASRQECVATEENPQVYFCCCEGNFCNERFTHLPEAGGPEVTYEPPPTAPTLLTVLAYSLLPVGGLSLIALLAFWMYRHRKPPYGHVDIHEDPGPPPPSPLVGLKPLQLLEIKARGRFGCVWKAQLMNDFVAVKIFPLQDKQSWQSEREIFSTPGMKHENLLQFIAAEKRGSSLEAELWLITAFHDKGSLTDYLKGNIITWNELCHVAETMSRGLSYLHEDVPWCRGEGHKPSIAHRDFKSKNVLLKSDLTAVLADFGLAVRFEPGKPPGDTHGQVGTRRYMAPEVLEGAINFQRDAFLRIDMYAMGLVLWELVSRCKAADGPVDEYMLPFEEEIGQHPSLEELQEVVVHKKMRPAIKDHWLKHPGLAQLCVTIEECWDHDAEARLSAGCVEERVSLIRRSVNGTTSDCLVSLVTSVTNVDLPPKESSI</sequence>
<evidence type="ECO:0000313" key="17">
    <source>
        <dbReference type="Ensembl" id="ENSBTAP00000024095.6"/>
    </source>
</evidence>
<dbReference type="HOGENOM" id="CLU_000288_8_4_1"/>
<dbReference type="GeneTree" id="ENSGT00940000156210"/>
<dbReference type="OrthoDB" id="547665at2759"/>
<evidence type="ECO:0000256" key="10">
    <source>
        <dbReference type="ARBA" id="ARBA00022989"/>
    </source>
</evidence>
<dbReference type="PROSITE" id="PS00108">
    <property type="entry name" value="PROTEIN_KINASE_ST"/>
    <property type="match status" value="1"/>
</dbReference>
<dbReference type="VGNC" id="VGNC:25596">
    <property type="gene designation" value="ACVR2B"/>
</dbReference>
<reference evidence="17" key="1">
    <citation type="submission" date="2018-03" db="EMBL/GenBank/DDBJ databases">
        <title>ARS-UCD1.2.</title>
        <authorList>
            <person name="Rosen B.D."/>
            <person name="Bickhart D.M."/>
            <person name="Koren S."/>
            <person name="Schnabel R.D."/>
            <person name="Hall R."/>
            <person name="Zimin A."/>
            <person name="Dreischer C."/>
            <person name="Schultheiss S."/>
            <person name="Schroeder S.G."/>
            <person name="Elsik C.G."/>
            <person name="Couldrey C."/>
            <person name="Liu G.E."/>
            <person name="Van Tassell C.P."/>
            <person name="Phillippy A.M."/>
            <person name="Smith T.P.L."/>
            <person name="Medrano J.F."/>
        </authorList>
    </citation>
    <scope>NUCLEOTIDE SEQUENCE [LARGE SCALE GENOMIC DNA]</scope>
    <source>
        <strain evidence="17">Hereford</strain>
    </source>
</reference>
<feature type="region of interest" description="Disordered" evidence="15">
    <location>
        <begin position="215"/>
        <end position="304"/>
    </location>
</feature>
<keyword evidence="7 14" id="KW-0547">Nucleotide-binding</keyword>
<accession>F1MH84</accession>
<dbReference type="OMA" id="WLELCRI"/>
<reference evidence="17" key="3">
    <citation type="submission" date="2025-09" db="UniProtKB">
        <authorList>
            <consortium name="Ensembl"/>
        </authorList>
    </citation>
    <scope>IDENTIFICATION</scope>
    <source>
        <strain evidence="17">Hereford</strain>
    </source>
</reference>
<keyword evidence="18" id="KW-1185">Reference proteome</keyword>
<evidence type="ECO:0000256" key="15">
    <source>
        <dbReference type="SAM" id="MobiDB-lite"/>
    </source>
</evidence>
<evidence type="ECO:0000256" key="14">
    <source>
        <dbReference type="RuleBase" id="RU361271"/>
    </source>
</evidence>
<dbReference type="InterPro" id="IPR000333">
    <property type="entry name" value="TGFB_receptor"/>
</dbReference>
<dbReference type="GO" id="GO:0046872">
    <property type="term" value="F:metal ion binding"/>
    <property type="evidence" value="ECO:0007669"/>
    <property type="project" value="UniProtKB-KW"/>
</dbReference>
<dbReference type="GO" id="GO:0005886">
    <property type="term" value="C:plasma membrane"/>
    <property type="evidence" value="ECO:0007669"/>
    <property type="project" value="UniProtKB-SubCell"/>
</dbReference>
<comment type="catalytic activity">
    <reaction evidence="14">
        <text>L-threonyl-[receptor-protein] + ATP = O-phospho-L-threonyl-[receptor-protein] + ADP + H(+)</text>
        <dbReference type="Rhea" id="RHEA:44880"/>
        <dbReference type="Rhea" id="RHEA-COMP:11024"/>
        <dbReference type="Rhea" id="RHEA-COMP:11025"/>
        <dbReference type="ChEBI" id="CHEBI:15378"/>
        <dbReference type="ChEBI" id="CHEBI:30013"/>
        <dbReference type="ChEBI" id="CHEBI:30616"/>
        <dbReference type="ChEBI" id="CHEBI:61977"/>
        <dbReference type="ChEBI" id="CHEBI:456216"/>
        <dbReference type="EC" id="2.7.11.30"/>
    </reaction>
</comment>
<organism evidence="17 18">
    <name type="scientific">Bos taurus</name>
    <name type="common">Bovine</name>
    <dbReference type="NCBI Taxonomy" id="9913"/>
    <lineage>
        <taxon>Eukaryota</taxon>
        <taxon>Metazoa</taxon>
        <taxon>Chordata</taxon>
        <taxon>Craniata</taxon>
        <taxon>Vertebrata</taxon>
        <taxon>Euteleostomi</taxon>
        <taxon>Mammalia</taxon>
        <taxon>Eutheria</taxon>
        <taxon>Laurasiatheria</taxon>
        <taxon>Artiodactyla</taxon>
        <taxon>Ruminantia</taxon>
        <taxon>Pecora</taxon>
        <taxon>Bovidae</taxon>
        <taxon>Bovinae</taxon>
        <taxon>Bos</taxon>
    </lineage>
</organism>
<feature type="domain" description="Protein kinase" evidence="16">
    <location>
        <begin position="471"/>
        <end position="761"/>
    </location>
</feature>
<comment type="cofactor">
    <cofactor evidence="14">
        <name>Mg(2+)</name>
        <dbReference type="ChEBI" id="CHEBI:18420"/>
    </cofactor>
    <cofactor evidence="14">
        <name>Mn(2+)</name>
        <dbReference type="ChEBI" id="CHEBI:29035"/>
    </cofactor>
</comment>
<evidence type="ECO:0000256" key="2">
    <source>
        <dbReference type="ARBA" id="ARBA00009605"/>
    </source>
</evidence>
<keyword evidence="9 14" id="KW-0067">ATP-binding</keyword>
<proteinExistence type="inferred from homology"/>
<dbReference type="InterPro" id="IPR000719">
    <property type="entry name" value="Prot_kinase_dom"/>
</dbReference>
<evidence type="ECO:0000259" key="16">
    <source>
        <dbReference type="PROSITE" id="PS50011"/>
    </source>
</evidence>
<evidence type="ECO:0000256" key="12">
    <source>
        <dbReference type="ARBA" id="ARBA00023170"/>
    </source>
</evidence>
<dbReference type="GO" id="GO:0032502">
    <property type="term" value="P:developmental process"/>
    <property type="evidence" value="ECO:0007669"/>
    <property type="project" value="UniProtKB-ARBA"/>
</dbReference>
<dbReference type="Bgee" id="ENSBTAG00000018105">
    <property type="expression patterns" value="Expressed in monocyte and 105 other cell types or tissues"/>
</dbReference>
<keyword evidence="5" id="KW-0812">Transmembrane</keyword>
<dbReference type="SUPFAM" id="SSF56112">
    <property type="entry name" value="Protein kinase-like (PK-like)"/>
    <property type="match status" value="1"/>
</dbReference>
<dbReference type="InterPro" id="IPR011009">
    <property type="entry name" value="Kinase-like_dom_sf"/>
</dbReference>
<comment type="subcellular location">
    <subcellularLocation>
        <location evidence="1 14">Membrane</location>
        <topology evidence="1 14">Single-pass type I membrane protein</topology>
    </subcellularLocation>
</comment>
<dbReference type="VEuPathDB" id="HostDB:ENSBTAG00000018105"/>
<dbReference type="Gene3D" id="3.30.200.20">
    <property type="entry name" value="Phosphorylase Kinase, domain 1"/>
    <property type="match status" value="1"/>
</dbReference>
<keyword evidence="14" id="KW-0460">Magnesium</keyword>
<keyword evidence="6" id="KW-0732">Signal</keyword>
<evidence type="ECO:0000256" key="3">
    <source>
        <dbReference type="ARBA" id="ARBA00022527"/>
    </source>
</evidence>
<evidence type="ECO:0000256" key="13">
    <source>
        <dbReference type="ARBA" id="ARBA00023211"/>
    </source>
</evidence>